<evidence type="ECO:0000256" key="5">
    <source>
        <dbReference type="RuleBase" id="RU367124"/>
    </source>
</evidence>
<evidence type="ECO:0000313" key="7">
    <source>
        <dbReference type="Proteomes" id="UP000694044"/>
    </source>
</evidence>
<dbReference type="GO" id="GO:0005576">
    <property type="term" value="C:extracellular region"/>
    <property type="evidence" value="ECO:0007669"/>
    <property type="project" value="UniProtKB-SubCell"/>
</dbReference>
<evidence type="ECO:0000256" key="2">
    <source>
        <dbReference type="ARBA" id="ARBA00010400"/>
    </source>
</evidence>
<keyword evidence="4 5" id="KW-0732">Signal</keyword>
<reference evidence="6" key="1">
    <citation type="submission" date="2021-02" db="EMBL/GenBank/DDBJ databases">
        <authorList>
            <person name="Palmer J.M."/>
        </authorList>
    </citation>
    <scope>NUCLEOTIDE SEQUENCE</scope>
    <source>
        <strain evidence="6">SCRP734</strain>
    </source>
</reference>
<comment type="similarity">
    <text evidence="2 5">Belongs to the RxLR effector family.</text>
</comment>
<evidence type="ECO:0000256" key="1">
    <source>
        <dbReference type="ARBA" id="ARBA00004613"/>
    </source>
</evidence>
<dbReference type="AlphaFoldDB" id="A0A8T1VG83"/>
<keyword evidence="7" id="KW-1185">Reference proteome</keyword>
<evidence type="ECO:0000313" key="6">
    <source>
        <dbReference type="EMBL" id="KAG7380262.1"/>
    </source>
</evidence>
<comment type="subcellular location">
    <subcellularLocation>
        <location evidence="1 5">Secreted</location>
    </subcellularLocation>
</comment>
<dbReference type="OrthoDB" id="108650at2759"/>
<name>A0A8T1VG83_9STRA</name>
<proteinExistence type="inferred from homology"/>
<dbReference type="EMBL" id="JAGDFM010000302">
    <property type="protein sequence ID" value="KAG7380262.1"/>
    <property type="molecule type" value="Genomic_DNA"/>
</dbReference>
<feature type="signal peptide" evidence="5">
    <location>
        <begin position="1"/>
        <end position="23"/>
    </location>
</feature>
<gene>
    <name evidence="6" type="ORF">PHYPSEUDO_007572</name>
</gene>
<evidence type="ECO:0000256" key="4">
    <source>
        <dbReference type="ARBA" id="ARBA00022729"/>
    </source>
</evidence>
<comment type="domain">
    <text evidence="5">The RxLR-dEER motif acts to carry the protein into the host cell cytoplasm through binding to cell surface phosphatidylinositol-3-phosphate.</text>
</comment>
<dbReference type="Proteomes" id="UP000694044">
    <property type="component" value="Unassembled WGS sequence"/>
</dbReference>
<comment type="function">
    <text evidence="5">Effector that suppresses plant defense responses during pathogen infection.</text>
</comment>
<comment type="caution">
    <text evidence="6">The sequence shown here is derived from an EMBL/GenBank/DDBJ whole genome shotgun (WGS) entry which is preliminary data.</text>
</comment>
<accession>A0A8T1VG83</accession>
<protein>
    <recommendedName>
        <fullName evidence="5">RxLR effector protein</fullName>
    </recommendedName>
</protein>
<evidence type="ECO:0000256" key="3">
    <source>
        <dbReference type="ARBA" id="ARBA00022525"/>
    </source>
</evidence>
<keyword evidence="3 5" id="KW-0964">Secreted</keyword>
<dbReference type="Pfam" id="PF16810">
    <property type="entry name" value="RXLR"/>
    <property type="match status" value="1"/>
</dbReference>
<feature type="chain" id="PRO_5035966520" description="RxLR effector protein" evidence="5">
    <location>
        <begin position="24"/>
        <end position="233"/>
    </location>
</feature>
<organism evidence="6 7">
    <name type="scientific">Phytophthora pseudosyringae</name>
    <dbReference type="NCBI Taxonomy" id="221518"/>
    <lineage>
        <taxon>Eukaryota</taxon>
        <taxon>Sar</taxon>
        <taxon>Stramenopiles</taxon>
        <taxon>Oomycota</taxon>
        <taxon>Peronosporomycetes</taxon>
        <taxon>Peronosporales</taxon>
        <taxon>Peronosporaceae</taxon>
        <taxon>Phytophthora</taxon>
    </lineage>
</organism>
<sequence length="233" mass="25420">MRLAYVMAATLAALFAGSNAVSAAATSNQAKVSAVETHGVPAAARVLNTDSNRFLRVESTIEDEERALPSSLAKLSEKIANKAKPLASKLNPVVEKMTGKTMSIAVKLKPITDTFTGKLKPIATKLMPILKPIAARLNKVPIVQKLVEKFKTFAAKIKNYNVGGHTVGERYTMNKFENWFKQNKSPDDVKAMLKVGEGTSVNTKNYDLWTQYSAFYRWAQRDKEVKAAAAAGA</sequence>
<dbReference type="InterPro" id="IPR031825">
    <property type="entry name" value="RXLR"/>
</dbReference>